<protein>
    <submittedName>
        <fullName evidence="2">Uncharacterized protein</fullName>
    </submittedName>
</protein>
<dbReference type="GeneID" id="68854046"/>
<feature type="transmembrane region" description="Helical" evidence="1">
    <location>
        <begin position="66"/>
        <end position="87"/>
    </location>
</feature>
<dbReference type="RefSeq" id="WP_229114195.1">
    <property type="nucleotide sequence ID" value="NZ_CP064787.1"/>
</dbReference>
<keyword evidence="1" id="KW-0812">Transmembrane</keyword>
<dbReference type="AlphaFoldDB" id="A0A897N0V0"/>
<feature type="transmembrane region" description="Helical" evidence="1">
    <location>
        <begin position="20"/>
        <end position="40"/>
    </location>
</feature>
<evidence type="ECO:0000313" key="3">
    <source>
        <dbReference type="Proteomes" id="UP000663525"/>
    </source>
</evidence>
<organism evidence="2 3">
    <name type="scientific">Halapricum desulfuricans</name>
    <dbReference type="NCBI Taxonomy" id="2841257"/>
    <lineage>
        <taxon>Archaea</taxon>
        <taxon>Methanobacteriati</taxon>
        <taxon>Methanobacteriota</taxon>
        <taxon>Stenosarchaea group</taxon>
        <taxon>Halobacteria</taxon>
        <taxon>Halobacteriales</taxon>
        <taxon>Haloarculaceae</taxon>
        <taxon>Halapricum</taxon>
    </lineage>
</organism>
<accession>A0A897N0V0</accession>
<gene>
    <name evidence="2" type="ORF">HSR121_0393</name>
</gene>
<reference evidence="2" key="1">
    <citation type="submission" date="2020-11" db="EMBL/GenBank/DDBJ databases">
        <title>Carbohydrate-dependent, anaerobic sulfur respiration: A novel catabolism in halophilic archaea.</title>
        <authorList>
            <person name="Sorokin D.Y."/>
            <person name="Messina E."/>
            <person name="Smedile F."/>
            <person name="La Cono V."/>
            <person name="Hallsworth J.E."/>
            <person name="Yakimov M.M."/>
        </authorList>
    </citation>
    <scope>NUCLEOTIDE SEQUENCE</scope>
    <source>
        <strain evidence="2">HSR12-1</strain>
    </source>
</reference>
<keyword evidence="1" id="KW-0472">Membrane</keyword>
<evidence type="ECO:0000313" key="2">
    <source>
        <dbReference type="EMBL" id="QSG04749.1"/>
    </source>
</evidence>
<dbReference type="Proteomes" id="UP000663525">
    <property type="component" value="Chromosome"/>
</dbReference>
<sequence>MATGTEDRSWFARNPWWRNAASIAFGVVGTAALVVLASRIPPVVNGWEPLVGGHLTRAYSYDRFNAIWLAVRAVMGLYISFVLLIIAGQLLGHWRRYVVEAGENP</sequence>
<evidence type="ECO:0000256" key="1">
    <source>
        <dbReference type="SAM" id="Phobius"/>
    </source>
</evidence>
<dbReference type="EMBL" id="CP064787">
    <property type="protein sequence ID" value="QSG04749.1"/>
    <property type="molecule type" value="Genomic_DNA"/>
</dbReference>
<proteinExistence type="predicted"/>
<name>A0A897N0V0_9EURY</name>
<keyword evidence="1" id="KW-1133">Transmembrane helix</keyword>